<organism evidence="1 2">
    <name type="scientific">Helianthus annuus</name>
    <name type="common">Common sunflower</name>
    <dbReference type="NCBI Taxonomy" id="4232"/>
    <lineage>
        <taxon>Eukaryota</taxon>
        <taxon>Viridiplantae</taxon>
        <taxon>Streptophyta</taxon>
        <taxon>Embryophyta</taxon>
        <taxon>Tracheophyta</taxon>
        <taxon>Spermatophyta</taxon>
        <taxon>Magnoliopsida</taxon>
        <taxon>eudicotyledons</taxon>
        <taxon>Gunneridae</taxon>
        <taxon>Pentapetalae</taxon>
        <taxon>asterids</taxon>
        <taxon>campanulids</taxon>
        <taxon>Asterales</taxon>
        <taxon>Asteraceae</taxon>
        <taxon>Asteroideae</taxon>
        <taxon>Heliantheae alliance</taxon>
        <taxon>Heliantheae</taxon>
        <taxon>Helianthus</taxon>
    </lineage>
</organism>
<reference evidence="1" key="1">
    <citation type="journal article" date="2017" name="Nature">
        <title>The sunflower genome provides insights into oil metabolism, flowering and Asterid evolution.</title>
        <authorList>
            <person name="Badouin H."/>
            <person name="Gouzy J."/>
            <person name="Grassa C.J."/>
            <person name="Murat F."/>
            <person name="Staton S.E."/>
            <person name="Cottret L."/>
            <person name="Lelandais-Briere C."/>
            <person name="Owens G.L."/>
            <person name="Carrere S."/>
            <person name="Mayjonade B."/>
            <person name="Legrand L."/>
            <person name="Gill N."/>
            <person name="Kane N.C."/>
            <person name="Bowers J.E."/>
            <person name="Hubner S."/>
            <person name="Bellec A."/>
            <person name="Berard A."/>
            <person name="Berges H."/>
            <person name="Blanchet N."/>
            <person name="Boniface M.C."/>
            <person name="Brunel D."/>
            <person name="Catrice O."/>
            <person name="Chaidir N."/>
            <person name="Claudel C."/>
            <person name="Donnadieu C."/>
            <person name="Faraut T."/>
            <person name="Fievet G."/>
            <person name="Helmstetter N."/>
            <person name="King M."/>
            <person name="Knapp S.J."/>
            <person name="Lai Z."/>
            <person name="Le Paslier M.C."/>
            <person name="Lippi Y."/>
            <person name="Lorenzon L."/>
            <person name="Mandel J.R."/>
            <person name="Marage G."/>
            <person name="Marchand G."/>
            <person name="Marquand E."/>
            <person name="Bret-Mestries E."/>
            <person name="Morien E."/>
            <person name="Nambeesan S."/>
            <person name="Nguyen T."/>
            <person name="Pegot-Espagnet P."/>
            <person name="Pouilly N."/>
            <person name="Raftis F."/>
            <person name="Sallet E."/>
            <person name="Schiex T."/>
            <person name="Thomas J."/>
            <person name="Vandecasteele C."/>
            <person name="Vares D."/>
            <person name="Vear F."/>
            <person name="Vautrin S."/>
            <person name="Crespi M."/>
            <person name="Mangin B."/>
            <person name="Burke J.M."/>
            <person name="Salse J."/>
            <person name="Munos S."/>
            <person name="Vincourt P."/>
            <person name="Rieseberg L.H."/>
            <person name="Langlade N.B."/>
        </authorList>
    </citation>
    <scope>NUCLEOTIDE SEQUENCE</scope>
    <source>
        <tissue evidence="1">Leaves</tissue>
    </source>
</reference>
<evidence type="ECO:0000313" key="1">
    <source>
        <dbReference type="EMBL" id="KAF5794736.1"/>
    </source>
</evidence>
<name>A0A9K3NC25_HELAN</name>
<gene>
    <name evidence="1" type="ORF">HanXRQr2_Chr08g0331521</name>
</gene>
<dbReference type="EMBL" id="MNCJ02000323">
    <property type="protein sequence ID" value="KAF5794736.1"/>
    <property type="molecule type" value="Genomic_DNA"/>
</dbReference>
<sequence>MKNWVEMHGAQMQAKWDLQAAHRERMEKYMEEQQMQQALQRSQIERLIQMQEEETARRRAWVGNEERHRNEQNTLEGRRWSALYVSSETAINNAKVLHDQERHQRDWEAGLPYAEHAGWTDYAKLPVSRGPSDLSPHWPEPVGSSFIPLPYQQPVQGEPGPLDNYREMFEALTGYSYHPNLPVDLNERYQR</sequence>
<dbReference type="AlphaFoldDB" id="A0A9K3NC25"/>
<dbReference type="Proteomes" id="UP000215914">
    <property type="component" value="Unassembled WGS sequence"/>
</dbReference>
<protein>
    <submittedName>
        <fullName evidence="1">Uncharacterized protein</fullName>
    </submittedName>
</protein>
<keyword evidence="2" id="KW-1185">Reference proteome</keyword>
<dbReference type="Gramene" id="mRNA:HanXRQr2_Chr08g0331521">
    <property type="protein sequence ID" value="CDS:HanXRQr2_Chr08g0331521.1"/>
    <property type="gene ID" value="HanXRQr2_Chr08g0331521"/>
</dbReference>
<comment type="caution">
    <text evidence="1">The sequence shown here is derived from an EMBL/GenBank/DDBJ whole genome shotgun (WGS) entry which is preliminary data.</text>
</comment>
<reference evidence="1" key="2">
    <citation type="submission" date="2020-06" db="EMBL/GenBank/DDBJ databases">
        <title>Helianthus annuus Genome sequencing and assembly Release 2.</title>
        <authorList>
            <person name="Gouzy J."/>
            <person name="Langlade N."/>
            <person name="Munos S."/>
        </authorList>
    </citation>
    <scope>NUCLEOTIDE SEQUENCE</scope>
    <source>
        <tissue evidence="1">Leaves</tissue>
    </source>
</reference>
<evidence type="ECO:0000313" key="2">
    <source>
        <dbReference type="Proteomes" id="UP000215914"/>
    </source>
</evidence>
<accession>A0A9K3NC25</accession>
<proteinExistence type="predicted"/>